<evidence type="ECO:0000313" key="4">
    <source>
        <dbReference type="Proteomes" id="UP001174934"/>
    </source>
</evidence>
<dbReference type="Proteomes" id="UP001174934">
    <property type="component" value="Unassembled WGS sequence"/>
</dbReference>
<feature type="region of interest" description="Disordered" evidence="1">
    <location>
        <begin position="88"/>
        <end position="107"/>
    </location>
</feature>
<accession>A0AA40CEH1</accession>
<reference evidence="3" key="1">
    <citation type="submission" date="2023-06" db="EMBL/GenBank/DDBJ databases">
        <title>Genome-scale phylogeny and comparative genomics of the fungal order Sordariales.</title>
        <authorList>
            <consortium name="Lawrence Berkeley National Laboratory"/>
            <person name="Hensen N."/>
            <person name="Bonometti L."/>
            <person name="Westerberg I."/>
            <person name="Brannstrom I.O."/>
            <person name="Guillou S."/>
            <person name="Cros-Aarteil S."/>
            <person name="Calhoun S."/>
            <person name="Haridas S."/>
            <person name="Kuo A."/>
            <person name="Mondo S."/>
            <person name="Pangilinan J."/>
            <person name="Riley R."/>
            <person name="LaButti K."/>
            <person name="Andreopoulos B."/>
            <person name="Lipzen A."/>
            <person name="Chen C."/>
            <person name="Yanf M."/>
            <person name="Daum C."/>
            <person name="Ng V."/>
            <person name="Clum A."/>
            <person name="Steindorff A."/>
            <person name="Ohm R."/>
            <person name="Martin F."/>
            <person name="Silar P."/>
            <person name="Natvig D."/>
            <person name="Lalanne C."/>
            <person name="Gautier V."/>
            <person name="Ament-velasquez S.L."/>
            <person name="Kruys A."/>
            <person name="Hutchinson M.I."/>
            <person name="Powell A.J."/>
            <person name="Barry K."/>
            <person name="Miller A.N."/>
            <person name="Grigoriev I.V."/>
            <person name="Debuchy R."/>
            <person name="Gladieux P."/>
            <person name="Thoren M.H."/>
            <person name="Johannesson H."/>
        </authorList>
    </citation>
    <scope>NUCLEOTIDE SEQUENCE</scope>
    <source>
        <strain evidence="3">SMH3391-2</strain>
    </source>
</reference>
<keyword evidence="2" id="KW-0472">Membrane</keyword>
<keyword evidence="2" id="KW-1133">Transmembrane helix</keyword>
<feature type="transmembrane region" description="Helical" evidence="2">
    <location>
        <begin position="13"/>
        <end position="34"/>
    </location>
</feature>
<sequence length="107" mass="11796">MIPLVLFGDETNIFTGVRALTFLFLFLFLFSLLAPKSRAGGIRSASASVSLIVNHILAPVNMIDQRATYPISLSSLSSHGYWGAQFRSPLRSPVSKPINENPCHSYR</sequence>
<proteinExistence type="predicted"/>
<dbReference type="AlphaFoldDB" id="A0AA40CEH1"/>
<organism evidence="3 4">
    <name type="scientific">Bombardia bombarda</name>
    <dbReference type="NCBI Taxonomy" id="252184"/>
    <lineage>
        <taxon>Eukaryota</taxon>
        <taxon>Fungi</taxon>
        <taxon>Dikarya</taxon>
        <taxon>Ascomycota</taxon>
        <taxon>Pezizomycotina</taxon>
        <taxon>Sordariomycetes</taxon>
        <taxon>Sordariomycetidae</taxon>
        <taxon>Sordariales</taxon>
        <taxon>Lasiosphaeriaceae</taxon>
        <taxon>Bombardia</taxon>
    </lineage>
</organism>
<keyword evidence="2" id="KW-0812">Transmembrane</keyword>
<evidence type="ECO:0000313" key="3">
    <source>
        <dbReference type="EMBL" id="KAK0635512.1"/>
    </source>
</evidence>
<name>A0AA40CEH1_9PEZI</name>
<dbReference type="EMBL" id="JAULSR010000001">
    <property type="protein sequence ID" value="KAK0635512.1"/>
    <property type="molecule type" value="Genomic_DNA"/>
</dbReference>
<comment type="caution">
    <text evidence="3">The sequence shown here is derived from an EMBL/GenBank/DDBJ whole genome shotgun (WGS) entry which is preliminary data.</text>
</comment>
<evidence type="ECO:0000256" key="2">
    <source>
        <dbReference type="SAM" id="Phobius"/>
    </source>
</evidence>
<evidence type="ECO:0000256" key="1">
    <source>
        <dbReference type="SAM" id="MobiDB-lite"/>
    </source>
</evidence>
<gene>
    <name evidence="3" type="ORF">B0T17DRAFT_516509</name>
</gene>
<keyword evidence="4" id="KW-1185">Reference proteome</keyword>
<protein>
    <submittedName>
        <fullName evidence="3">Uncharacterized protein</fullName>
    </submittedName>
</protein>